<dbReference type="GO" id="GO:0005524">
    <property type="term" value="F:ATP binding"/>
    <property type="evidence" value="ECO:0007669"/>
    <property type="project" value="UniProtKB-KW"/>
</dbReference>
<dbReference type="EMBL" id="BBSA01000020">
    <property type="protein sequence ID" value="GAM65495.1"/>
    <property type="molecule type" value="Genomic_DNA"/>
</dbReference>
<dbReference type="InterPro" id="IPR051162">
    <property type="entry name" value="T4SS_component"/>
</dbReference>
<accession>A0A0B8PEX9</accession>
<reference evidence="6 7" key="2">
    <citation type="submission" date="2015-01" db="EMBL/GenBank/DDBJ databases">
        <authorList>
            <consortium name="NBRP consortium"/>
            <person name="Sawabe T."/>
            <person name="Meirelles P."/>
            <person name="Feng G."/>
            <person name="Sayaka M."/>
            <person name="Hattori M."/>
            <person name="Ohkuma M."/>
        </authorList>
    </citation>
    <scope>NUCLEOTIDE SEQUENCE [LARGE SCALE GENOMIC DNA]</scope>
    <source>
        <strain evidence="6 7">JCM19232</strain>
    </source>
</reference>
<dbReference type="InterPro" id="IPR018145">
    <property type="entry name" value="CagE_TrbE_VirB_cntrl_dom"/>
</dbReference>
<dbReference type="AlphaFoldDB" id="A0A0B8PEX9"/>
<protein>
    <submittedName>
        <fullName evidence="6">Conjugative transfer protein trbE</fullName>
    </submittedName>
</protein>
<sequence length="485" mass="54524">MVNQYQQAQTDLSAGRVSYGQYSSTLILRHSDPDTLQELTEYTVNILNNTLGFSCRTETINATEAFLGTLPSDSLHNIRRPLLSTENLTHLLPISNIWTGEEECPCPFYPEHSPPLMVCTASGNTPFKFNLHVSDVGHTLMFGPTGAGKSTCLAFIAAQLFRYPNARLFAFDKKHSMYTMTQLGGTHIDIGATGSRSAPAFAPLSELDNDFEWCCDYIEKLLILQNVTINSDIRQSIYKALSEMKHSSRRSMSEFCAQVQNSTIKSAIQYYTIDGRAGDLLDAEENTLSLTQFMTFEMNELMSRGENDLVPVLLYLFRCIERQLDGSPSFIFIDEGWIALGHPAFREMIREWLKELRKANCVVVLATQSLTDAINSGILDVLIESCPTQIFLPNIKAQQFADTYAQFGLNEKQIELIANAVPKREYYINQPVGGRLVNLSLDKLALAFVGASDKEKVAHVKQLVAEHKENWYLHYLKQEKILEVA</sequence>
<evidence type="ECO:0000259" key="5">
    <source>
        <dbReference type="Pfam" id="PF19044"/>
    </source>
</evidence>
<feature type="domain" description="CagE TrbE VirB component of type IV transporter system central" evidence="4">
    <location>
        <begin position="3"/>
        <end position="79"/>
    </location>
</feature>
<evidence type="ECO:0000256" key="1">
    <source>
        <dbReference type="ARBA" id="ARBA00006512"/>
    </source>
</evidence>
<gene>
    <name evidence="6" type="ORF">JCM19232_4995</name>
</gene>
<evidence type="ECO:0000313" key="7">
    <source>
        <dbReference type="Proteomes" id="UP000031670"/>
    </source>
</evidence>
<organism evidence="6 7">
    <name type="scientific">Vibrio ishigakensis</name>
    <dbReference type="NCBI Taxonomy" id="1481914"/>
    <lineage>
        <taxon>Bacteria</taxon>
        <taxon>Pseudomonadati</taxon>
        <taxon>Pseudomonadota</taxon>
        <taxon>Gammaproteobacteria</taxon>
        <taxon>Vibrionales</taxon>
        <taxon>Vibrionaceae</taxon>
        <taxon>Vibrio</taxon>
    </lineage>
</organism>
<evidence type="ECO:0000256" key="3">
    <source>
        <dbReference type="ARBA" id="ARBA00022840"/>
    </source>
</evidence>
<keyword evidence="3" id="KW-0067">ATP-binding</keyword>
<dbReference type="InterPro" id="IPR043964">
    <property type="entry name" value="P-loop_TraG"/>
</dbReference>
<comment type="similarity">
    <text evidence="1">Belongs to the TrbE/VirB4 family.</text>
</comment>
<name>A0A0B8PEX9_9VIBR</name>
<dbReference type="Pfam" id="PF19044">
    <property type="entry name" value="P-loop_TraG"/>
    <property type="match status" value="1"/>
</dbReference>
<keyword evidence="2" id="KW-0547">Nucleotide-binding</keyword>
<proteinExistence type="inferred from homology"/>
<dbReference type="Gene3D" id="3.40.50.300">
    <property type="entry name" value="P-loop containing nucleotide triphosphate hydrolases"/>
    <property type="match status" value="1"/>
</dbReference>
<dbReference type="PANTHER" id="PTHR30121:SF12">
    <property type="entry name" value="TYPE IV SECRETION SYSTEM PROTEIN CAGE"/>
    <property type="match status" value="1"/>
</dbReference>
<feature type="domain" description="TraG P-loop" evidence="5">
    <location>
        <begin position="267"/>
        <end position="418"/>
    </location>
</feature>
<dbReference type="InterPro" id="IPR027417">
    <property type="entry name" value="P-loop_NTPase"/>
</dbReference>
<dbReference type="PANTHER" id="PTHR30121">
    <property type="entry name" value="UNCHARACTERIZED PROTEIN YJGR-RELATED"/>
    <property type="match status" value="1"/>
</dbReference>
<dbReference type="Proteomes" id="UP000031670">
    <property type="component" value="Unassembled WGS sequence"/>
</dbReference>
<evidence type="ECO:0000259" key="4">
    <source>
        <dbReference type="Pfam" id="PF03135"/>
    </source>
</evidence>
<evidence type="ECO:0000256" key="2">
    <source>
        <dbReference type="ARBA" id="ARBA00022741"/>
    </source>
</evidence>
<dbReference type="Pfam" id="PF03135">
    <property type="entry name" value="CagE_TrbE_VirB"/>
    <property type="match status" value="1"/>
</dbReference>
<reference evidence="6 7" key="1">
    <citation type="submission" date="2015-01" db="EMBL/GenBank/DDBJ databases">
        <title>Vibrio sp. C5 JCM 19232 whole genome shotgun sequence.</title>
        <authorList>
            <person name="Sawabe T."/>
            <person name="Meirelles P."/>
            <person name="Feng G."/>
            <person name="Sayaka M."/>
            <person name="Hattori M."/>
            <person name="Ohkuma M."/>
        </authorList>
    </citation>
    <scope>NUCLEOTIDE SEQUENCE [LARGE SCALE GENOMIC DNA]</scope>
    <source>
        <strain evidence="6 7">JCM19232</strain>
    </source>
</reference>
<comment type="caution">
    <text evidence="6">The sequence shown here is derived from an EMBL/GenBank/DDBJ whole genome shotgun (WGS) entry which is preliminary data.</text>
</comment>
<evidence type="ECO:0000313" key="6">
    <source>
        <dbReference type="EMBL" id="GAM65495.1"/>
    </source>
</evidence>
<dbReference type="SUPFAM" id="SSF52540">
    <property type="entry name" value="P-loop containing nucleoside triphosphate hydrolases"/>
    <property type="match status" value="1"/>
</dbReference>